<dbReference type="Proteomes" id="UP000427281">
    <property type="component" value="Chromosome"/>
</dbReference>
<reference evidence="2 3" key="1">
    <citation type="submission" date="2019-09" db="EMBL/GenBank/DDBJ databases">
        <title>Gimesia benthica sp. nov., a novel bacterium isolated from deep-sea water of the Northwest Indian Ocean.</title>
        <authorList>
            <person name="Dai X."/>
        </authorList>
    </citation>
    <scope>NUCLEOTIDE SEQUENCE [LARGE SCALE GENOMIC DNA]</scope>
    <source>
        <strain evidence="2 3">E7</strain>
    </source>
</reference>
<feature type="compositionally biased region" description="Low complexity" evidence="1">
    <location>
        <begin position="216"/>
        <end position="228"/>
    </location>
</feature>
<name>A0A6I6AJX0_9PLAN</name>
<proteinExistence type="predicted"/>
<organism evidence="2 3">
    <name type="scientific">Gimesia benthica</name>
    <dbReference type="NCBI Taxonomy" id="2608982"/>
    <lineage>
        <taxon>Bacteria</taxon>
        <taxon>Pseudomonadati</taxon>
        <taxon>Planctomycetota</taxon>
        <taxon>Planctomycetia</taxon>
        <taxon>Planctomycetales</taxon>
        <taxon>Planctomycetaceae</taxon>
        <taxon>Gimesia</taxon>
    </lineage>
</organism>
<dbReference type="RefSeq" id="WP_155366044.1">
    <property type="nucleotide sequence ID" value="NZ_CP043930.1"/>
</dbReference>
<accession>A0A6I6AJX0</accession>
<feature type="region of interest" description="Disordered" evidence="1">
    <location>
        <begin position="211"/>
        <end position="235"/>
    </location>
</feature>
<evidence type="ECO:0000313" key="2">
    <source>
        <dbReference type="EMBL" id="QGQ25371.1"/>
    </source>
</evidence>
<protein>
    <submittedName>
        <fullName evidence="2">Uncharacterized protein</fullName>
    </submittedName>
</protein>
<keyword evidence="3" id="KW-1185">Reference proteome</keyword>
<sequence length="291" mass="33823">MTEGSKQPVKYTSDFNGLEKWFTHSIRRLKLSSILIDDIMRDERNPVECASTRMRLDEFASDCTDHSWEKAALDNFDSSGLSQVVVDIKRANGKQISYKRHQVEIDKETFNTAVEALIHLLRLISNLRHGFFSDKAYRSELYDEHKAEHGEEAADEFKYNYIRFHVGLLSEYGLNVKTIIKLKEVFELQKFGYLSAADEKGKLDSEILRSKEESSQLDSSSESNVKNVNSRKKSPEGDVLDLCMHLRDNWEPRKESQLARKFFEGTPAAKVWLSKLNMARKWKELWHPDHM</sequence>
<dbReference type="EMBL" id="CP043930">
    <property type="protein sequence ID" value="QGQ25371.1"/>
    <property type="molecule type" value="Genomic_DNA"/>
</dbReference>
<dbReference type="KEGG" id="gim:F1728_22975"/>
<evidence type="ECO:0000256" key="1">
    <source>
        <dbReference type="SAM" id="MobiDB-lite"/>
    </source>
</evidence>
<gene>
    <name evidence="2" type="ORF">F1728_22975</name>
</gene>
<evidence type="ECO:0000313" key="3">
    <source>
        <dbReference type="Proteomes" id="UP000427281"/>
    </source>
</evidence>
<dbReference type="AlphaFoldDB" id="A0A6I6AJX0"/>